<gene>
    <name evidence="2" type="ORF">S7S_13500</name>
</gene>
<proteinExistence type="predicted"/>
<dbReference type="SUPFAM" id="SSF52821">
    <property type="entry name" value="Rhodanese/Cell cycle control phosphatase"/>
    <property type="match status" value="1"/>
</dbReference>
<keyword evidence="3" id="KW-1185">Reference proteome</keyword>
<dbReference type="PANTHER" id="PTHR43031:SF16">
    <property type="entry name" value="OXIDOREDUCTASE"/>
    <property type="match status" value="1"/>
</dbReference>
<organism evidence="2 3">
    <name type="scientific">Isoalcanivorax pacificus W11-5</name>
    <dbReference type="NCBI Taxonomy" id="391936"/>
    <lineage>
        <taxon>Bacteria</taxon>
        <taxon>Pseudomonadati</taxon>
        <taxon>Pseudomonadota</taxon>
        <taxon>Gammaproteobacteria</taxon>
        <taxon>Oceanospirillales</taxon>
        <taxon>Alcanivoracaceae</taxon>
        <taxon>Isoalcanivorax</taxon>
    </lineage>
</organism>
<dbReference type="Gene3D" id="3.40.250.10">
    <property type="entry name" value="Rhodanese-like domain"/>
    <property type="match status" value="1"/>
</dbReference>
<dbReference type="Pfam" id="PF00581">
    <property type="entry name" value="Rhodanese"/>
    <property type="match status" value="1"/>
</dbReference>
<dbReference type="OrthoDB" id="9811849at2"/>
<dbReference type="RefSeq" id="WP_008734210.1">
    <property type="nucleotide sequence ID" value="NZ_CP004387.1"/>
</dbReference>
<dbReference type="SMART" id="SM00450">
    <property type="entry name" value="RHOD"/>
    <property type="match status" value="1"/>
</dbReference>
<dbReference type="STRING" id="391936.S7S_13500"/>
<sequence length="106" mass="11684">MNPPEIDPRDAHALLEQGDALFVDIRDPASHASARIRDAQPLSQANVEDFLASTDRHRTLVVYCYHGRSSLDATAFLQSEGFAGAISLSGGFEHWRQIYPDTCINA</sequence>
<dbReference type="Proteomes" id="UP000006764">
    <property type="component" value="Chromosome"/>
</dbReference>
<dbReference type="EMBL" id="CP004387">
    <property type="protein sequence ID" value="AJD49112.1"/>
    <property type="molecule type" value="Genomic_DNA"/>
</dbReference>
<reference evidence="2 3" key="1">
    <citation type="journal article" date="2012" name="J. Bacteriol.">
        <title>Genome sequence of an alkane-degrading bacterium, Alcanivorax pacificus type strain W11-5, isolated from deep sea sediment.</title>
        <authorList>
            <person name="Lai Q."/>
            <person name="Shao Z."/>
        </authorList>
    </citation>
    <scope>NUCLEOTIDE SEQUENCE [LARGE SCALE GENOMIC DNA]</scope>
    <source>
        <strain evidence="2 3">W11-5</strain>
    </source>
</reference>
<accession>A0A0B4XS72</accession>
<dbReference type="PROSITE" id="PS50206">
    <property type="entry name" value="RHODANESE_3"/>
    <property type="match status" value="1"/>
</dbReference>
<dbReference type="KEGG" id="apac:S7S_13500"/>
<evidence type="ECO:0000313" key="3">
    <source>
        <dbReference type="Proteomes" id="UP000006764"/>
    </source>
</evidence>
<dbReference type="HOGENOM" id="CLU_089574_14_0_6"/>
<evidence type="ECO:0000259" key="1">
    <source>
        <dbReference type="PROSITE" id="PS50206"/>
    </source>
</evidence>
<evidence type="ECO:0000313" key="2">
    <source>
        <dbReference type="EMBL" id="AJD49112.1"/>
    </source>
</evidence>
<feature type="domain" description="Rhodanese" evidence="1">
    <location>
        <begin position="16"/>
        <end position="104"/>
    </location>
</feature>
<dbReference type="AlphaFoldDB" id="A0A0B4XS72"/>
<protein>
    <submittedName>
        <fullName evidence="2">Thiosulfate sulfurtransferase glpE</fullName>
    </submittedName>
</protein>
<dbReference type="InterPro" id="IPR050229">
    <property type="entry name" value="GlpE_sulfurtransferase"/>
</dbReference>
<keyword evidence="2" id="KW-0808">Transferase</keyword>
<dbReference type="GO" id="GO:0016740">
    <property type="term" value="F:transferase activity"/>
    <property type="evidence" value="ECO:0007669"/>
    <property type="project" value="UniProtKB-KW"/>
</dbReference>
<name>A0A0B4XS72_9GAMM</name>
<dbReference type="InterPro" id="IPR036873">
    <property type="entry name" value="Rhodanese-like_dom_sf"/>
</dbReference>
<dbReference type="InterPro" id="IPR001763">
    <property type="entry name" value="Rhodanese-like_dom"/>
</dbReference>
<dbReference type="PANTHER" id="PTHR43031">
    <property type="entry name" value="FAD-DEPENDENT OXIDOREDUCTASE"/>
    <property type="match status" value="1"/>
</dbReference>